<keyword evidence="1 12" id="KW-0240">DNA-directed RNA polymerase</keyword>
<comment type="subunit">
    <text evidence="12">Monomer. Interacts with DnaB.</text>
</comment>
<feature type="zinc finger region" description="CHC2-type" evidence="12 14">
    <location>
        <begin position="40"/>
        <end position="64"/>
    </location>
</feature>
<dbReference type="EC" id="2.7.7.101" evidence="12"/>
<dbReference type="HAMAP" id="MF_00974">
    <property type="entry name" value="DNA_primase_DnaG"/>
    <property type="match status" value="1"/>
</dbReference>
<dbReference type="InterPro" id="IPR006295">
    <property type="entry name" value="DNA_primase_DnaG"/>
</dbReference>
<evidence type="ECO:0000256" key="5">
    <source>
        <dbReference type="ARBA" id="ARBA00022705"/>
    </source>
</evidence>
<evidence type="ECO:0000256" key="9">
    <source>
        <dbReference type="ARBA" id="ARBA00022842"/>
    </source>
</evidence>
<keyword evidence="2 12" id="KW-0639">Primosome</keyword>
<dbReference type="CDD" id="cd03364">
    <property type="entry name" value="TOPRIM_DnaG_primases"/>
    <property type="match status" value="1"/>
</dbReference>
<comment type="catalytic activity">
    <reaction evidence="12">
        <text>ssDNA + n NTP = ssDNA/pppN(pN)n-1 hybrid + (n-1) diphosphate.</text>
        <dbReference type="EC" id="2.7.7.101"/>
    </reaction>
</comment>
<dbReference type="InterPro" id="IPR037068">
    <property type="entry name" value="DNA_primase_core_N_sf"/>
</dbReference>
<accession>A0A1D2LZJ4</accession>
<dbReference type="Pfam" id="PF08275">
    <property type="entry name" value="DNAG_N"/>
    <property type="match status" value="1"/>
</dbReference>
<dbReference type="SMART" id="SM00493">
    <property type="entry name" value="TOPRIM"/>
    <property type="match status" value="1"/>
</dbReference>
<dbReference type="NCBIfam" id="TIGR01391">
    <property type="entry name" value="dnaG"/>
    <property type="match status" value="1"/>
</dbReference>
<proteinExistence type="inferred from homology"/>
<dbReference type="PROSITE" id="PS50880">
    <property type="entry name" value="TOPRIM"/>
    <property type="match status" value="1"/>
</dbReference>
<evidence type="ECO:0000256" key="6">
    <source>
        <dbReference type="ARBA" id="ARBA00022723"/>
    </source>
</evidence>
<comment type="domain">
    <text evidence="12">Contains an N-terminal zinc-binding domain, a central core domain that contains the primase activity, and a C-terminal DnaB-binding domain.</text>
</comment>
<dbReference type="STRING" id="2756.BFR44_04645"/>
<reference evidence="16 17" key="1">
    <citation type="submission" date="2017-09" db="EMBL/GenBank/DDBJ databases">
        <title>Complete Genome Sequences of Two Strains of the Meat Spoilage Bacterium Brochothrix thermosphacta Isolated from Ground Chicken.</title>
        <authorList>
            <person name="Paoli G.C."/>
            <person name="Wijey C."/>
            <person name="Chen C.-Y."/>
            <person name="Nguyen L."/>
            <person name="Yan X."/>
            <person name="Irwin P.L."/>
        </authorList>
    </citation>
    <scope>NUCLEOTIDE SEQUENCE [LARGE SCALE GENOMIC DNA]</scope>
    <source>
        <strain evidence="16 17">BI</strain>
    </source>
</reference>
<keyword evidence="6 12" id="KW-0479">Metal-binding</keyword>
<dbReference type="FunFam" id="3.90.980.10:FF:000001">
    <property type="entry name" value="DNA primase"/>
    <property type="match status" value="1"/>
</dbReference>
<dbReference type="RefSeq" id="WP_069125152.1">
    <property type="nucleotide sequence ID" value="NZ_CP023483.1"/>
</dbReference>
<protein>
    <recommendedName>
        <fullName evidence="12 13">DNA primase</fullName>
        <ecNumber evidence="12">2.7.7.101</ecNumber>
    </recommendedName>
</protein>
<evidence type="ECO:0000313" key="16">
    <source>
        <dbReference type="EMBL" id="ATF26917.1"/>
    </source>
</evidence>
<gene>
    <name evidence="12" type="primary">dnaG</name>
    <name evidence="16" type="ORF">CNY62_11420</name>
</gene>
<keyword evidence="11 12" id="KW-0804">Transcription</keyword>
<dbReference type="GO" id="GO:0003899">
    <property type="term" value="F:DNA-directed RNA polymerase activity"/>
    <property type="evidence" value="ECO:0007669"/>
    <property type="project" value="UniProtKB-UniRule"/>
</dbReference>
<keyword evidence="7 12" id="KW-0863">Zinc-finger</keyword>
<dbReference type="Pfam" id="PF01807">
    <property type="entry name" value="Zn_ribbon_DnaG"/>
    <property type="match status" value="1"/>
</dbReference>
<dbReference type="InterPro" id="IPR036977">
    <property type="entry name" value="DNA_primase_Znf_CHC2"/>
</dbReference>
<dbReference type="FunFam" id="3.90.580.10:FF:000001">
    <property type="entry name" value="DNA primase"/>
    <property type="match status" value="1"/>
</dbReference>
<evidence type="ECO:0000256" key="1">
    <source>
        <dbReference type="ARBA" id="ARBA00022478"/>
    </source>
</evidence>
<dbReference type="InterPro" id="IPR030846">
    <property type="entry name" value="DnaG_bac"/>
</dbReference>
<dbReference type="InterPro" id="IPR016136">
    <property type="entry name" value="DNA_helicase_N/primase_C"/>
</dbReference>
<evidence type="ECO:0000256" key="2">
    <source>
        <dbReference type="ARBA" id="ARBA00022515"/>
    </source>
</evidence>
<dbReference type="KEGG" id="bths:CNY62_11420"/>
<keyword evidence="17" id="KW-1185">Reference proteome</keyword>
<dbReference type="PANTHER" id="PTHR30313:SF2">
    <property type="entry name" value="DNA PRIMASE"/>
    <property type="match status" value="1"/>
</dbReference>
<comment type="cofactor">
    <cofactor evidence="12 13 14">
        <name>Zn(2+)</name>
        <dbReference type="ChEBI" id="CHEBI:29105"/>
    </cofactor>
    <text evidence="12 13 14">Binds 1 zinc ion per monomer.</text>
</comment>
<evidence type="ECO:0000256" key="10">
    <source>
        <dbReference type="ARBA" id="ARBA00023125"/>
    </source>
</evidence>
<dbReference type="FunFam" id="3.40.1360.10:FF:000002">
    <property type="entry name" value="DNA primase"/>
    <property type="match status" value="1"/>
</dbReference>
<dbReference type="PANTHER" id="PTHR30313">
    <property type="entry name" value="DNA PRIMASE"/>
    <property type="match status" value="1"/>
</dbReference>
<dbReference type="AlphaFoldDB" id="A0A1D2LZJ4"/>
<feature type="domain" description="Toprim" evidence="15">
    <location>
        <begin position="268"/>
        <end position="350"/>
    </location>
</feature>
<evidence type="ECO:0000256" key="11">
    <source>
        <dbReference type="ARBA" id="ARBA00023163"/>
    </source>
</evidence>
<dbReference type="Gene3D" id="3.90.980.10">
    <property type="entry name" value="DNA primase, catalytic core, N-terminal domain"/>
    <property type="match status" value="1"/>
</dbReference>
<evidence type="ECO:0000256" key="4">
    <source>
        <dbReference type="ARBA" id="ARBA00022695"/>
    </source>
</evidence>
<evidence type="ECO:0000259" key="15">
    <source>
        <dbReference type="PROSITE" id="PS50880"/>
    </source>
</evidence>
<keyword evidence="5 12" id="KW-0235">DNA replication</keyword>
<dbReference type="SUPFAM" id="SSF57783">
    <property type="entry name" value="Zinc beta-ribbon"/>
    <property type="match status" value="1"/>
</dbReference>
<dbReference type="Proteomes" id="UP000243591">
    <property type="component" value="Chromosome"/>
</dbReference>
<organism evidence="16 17">
    <name type="scientific">Brochothrix thermosphacta</name>
    <name type="common">Microbacterium thermosphactum</name>
    <dbReference type="NCBI Taxonomy" id="2756"/>
    <lineage>
        <taxon>Bacteria</taxon>
        <taxon>Bacillati</taxon>
        <taxon>Bacillota</taxon>
        <taxon>Bacilli</taxon>
        <taxon>Bacillales</taxon>
        <taxon>Listeriaceae</taxon>
        <taxon>Brochothrix</taxon>
    </lineage>
</organism>
<dbReference type="SUPFAM" id="SSF56731">
    <property type="entry name" value="DNA primase core"/>
    <property type="match status" value="1"/>
</dbReference>
<dbReference type="InterPro" id="IPR006171">
    <property type="entry name" value="TOPRIM_dom"/>
</dbReference>
<keyword evidence="4 12" id="KW-0548">Nucleotidyltransferase</keyword>
<dbReference type="GO" id="GO:0005737">
    <property type="term" value="C:cytoplasm"/>
    <property type="evidence" value="ECO:0007669"/>
    <property type="project" value="TreeGrafter"/>
</dbReference>
<dbReference type="GO" id="GO:0006269">
    <property type="term" value="P:DNA replication, synthesis of primer"/>
    <property type="evidence" value="ECO:0007669"/>
    <property type="project" value="UniProtKB-UniRule"/>
</dbReference>
<dbReference type="PIRSF" id="PIRSF002811">
    <property type="entry name" value="DnaG"/>
    <property type="match status" value="1"/>
</dbReference>
<sequence length="605" mass="69529">MSRRIPEELVTRIQQENDIVDVVSDYVQLKKQGRNYSGLCPFHNEKTPSFSVSPEKQIFHCFGCGKGGNMFTFLMESEGISFQEAALKMAERSHIPIGDLKVTTSGDQTFQEPPIEDQETHSMIEAHALVAQLYHYILTSTEEGTIALDYLHERGLTDEVIREYNIGFAPKSWELVTAFLEKRGFDYNVMIDAGLLARRDDGNAVDRFRERVMFPITNDRGQTIAFSGRLLPDVEGPKYLNSPETLLFNKRNVLFNFAAARKAIRQTKSVTIFEGFMDVIAASQAGVTNGVASMGTSLTPEHIAKLKRVTDRLIVCYDGDSAGLNATYKAVQLIQEARGLNVKIISLPEKLDPDEYIRKKGAEAFKDFYEQQQIEWPMFLMRYLGTIQDLNQADEIANYVDTLLDEISRIDRPIEQEVYLTELEQRTKIDKAVLRQQLATRQPQTAYEETFFQPQTQQVVKRTALDKMERYLVLLMLKDTQFFDQIQQKFEASTLSFYHDDYQAIYTYLLPYYLQGNIADVAQFLIEVKDERVKNIIVEMEMEELPNIEDVDIADCCYQLDKLQRLQDFKRLKQEQIDALNANDSDKVRAISLEIISKKRALDKL</sequence>
<dbReference type="Gene3D" id="3.90.580.10">
    <property type="entry name" value="Zinc finger, CHC2-type domain"/>
    <property type="match status" value="1"/>
</dbReference>
<comment type="similarity">
    <text evidence="12 13">Belongs to the DnaG primase family.</text>
</comment>
<dbReference type="SMART" id="SM00400">
    <property type="entry name" value="ZnF_CHCC"/>
    <property type="match status" value="1"/>
</dbReference>
<dbReference type="Gene3D" id="3.40.1360.10">
    <property type="match status" value="1"/>
</dbReference>
<keyword evidence="9" id="KW-0460">Magnesium</keyword>
<dbReference type="GO" id="GO:0008270">
    <property type="term" value="F:zinc ion binding"/>
    <property type="evidence" value="ECO:0007669"/>
    <property type="project" value="UniProtKB-UniRule"/>
</dbReference>
<dbReference type="EMBL" id="CP023483">
    <property type="protein sequence ID" value="ATF26917.1"/>
    <property type="molecule type" value="Genomic_DNA"/>
</dbReference>
<dbReference type="Pfam" id="PF13155">
    <property type="entry name" value="Toprim_2"/>
    <property type="match status" value="1"/>
</dbReference>
<dbReference type="Pfam" id="PF10410">
    <property type="entry name" value="DnaB_bind"/>
    <property type="match status" value="1"/>
</dbReference>
<dbReference type="GO" id="GO:0000428">
    <property type="term" value="C:DNA-directed RNA polymerase complex"/>
    <property type="evidence" value="ECO:0007669"/>
    <property type="project" value="UniProtKB-KW"/>
</dbReference>
<evidence type="ECO:0000256" key="13">
    <source>
        <dbReference type="PIRNR" id="PIRNR002811"/>
    </source>
</evidence>
<evidence type="ECO:0000313" key="17">
    <source>
        <dbReference type="Proteomes" id="UP000243591"/>
    </source>
</evidence>
<dbReference type="GO" id="GO:0003677">
    <property type="term" value="F:DNA binding"/>
    <property type="evidence" value="ECO:0007669"/>
    <property type="project" value="UniProtKB-KW"/>
</dbReference>
<evidence type="ECO:0000256" key="3">
    <source>
        <dbReference type="ARBA" id="ARBA00022679"/>
    </source>
</evidence>
<comment type="function">
    <text evidence="12 13">RNA polymerase that catalyzes the synthesis of short RNA molecules used as primers for DNA polymerase during DNA replication.</text>
</comment>
<keyword evidence="3 12" id="KW-0808">Transferase</keyword>
<name>A0A1D2LZJ4_BROTH</name>
<dbReference type="InterPro" id="IPR034151">
    <property type="entry name" value="TOPRIM_DnaG_bac"/>
</dbReference>
<evidence type="ECO:0000256" key="8">
    <source>
        <dbReference type="ARBA" id="ARBA00022833"/>
    </source>
</evidence>
<evidence type="ECO:0000256" key="14">
    <source>
        <dbReference type="PIRSR" id="PIRSR002811-1"/>
    </source>
</evidence>
<dbReference type="InterPro" id="IPR013264">
    <property type="entry name" value="DNAG_N"/>
</dbReference>
<dbReference type="GO" id="GO:1990077">
    <property type="term" value="C:primosome complex"/>
    <property type="evidence" value="ECO:0007669"/>
    <property type="project" value="UniProtKB-KW"/>
</dbReference>
<keyword evidence="10 12" id="KW-0238">DNA-binding</keyword>
<dbReference type="InterPro" id="IPR050219">
    <property type="entry name" value="DnaG_primase"/>
</dbReference>
<dbReference type="OrthoDB" id="9803773at2"/>
<evidence type="ECO:0000256" key="12">
    <source>
        <dbReference type="HAMAP-Rule" id="MF_00974"/>
    </source>
</evidence>
<evidence type="ECO:0000256" key="7">
    <source>
        <dbReference type="ARBA" id="ARBA00022771"/>
    </source>
</evidence>
<dbReference type="InterPro" id="IPR019475">
    <property type="entry name" value="DNA_primase_DnaB-bd"/>
</dbReference>
<keyword evidence="8 12" id="KW-0862">Zinc</keyword>
<dbReference type="Gene3D" id="1.10.860.10">
    <property type="entry name" value="DNAb Helicase, Chain A"/>
    <property type="match status" value="1"/>
</dbReference>
<dbReference type="InterPro" id="IPR002694">
    <property type="entry name" value="Znf_CHC2"/>
</dbReference>